<dbReference type="KEGG" id="est:DN752_19960"/>
<gene>
    <name evidence="2" type="ORF">DN752_19960</name>
</gene>
<feature type="domain" description="Sialidase" evidence="1">
    <location>
        <begin position="209"/>
        <end position="362"/>
    </location>
</feature>
<evidence type="ECO:0000313" key="2">
    <source>
        <dbReference type="EMBL" id="AWW32231.1"/>
    </source>
</evidence>
<keyword evidence="3" id="KW-1185">Reference proteome</keyword>
<dbReference type="InterPro" id="IPR011040">
    <property type="entry name" value="Sialidase"/>
</dbReference>
<dbReference type="Gene3D" id="2.120.10.10">
    <property type="match status" value="1"/>
</dbReference>
<dbReference type="OrthoDB" id="7294637at2"/>
<dbReference type="EMBL" id="CP030041">
    <property type="protein sequence ID" value="AWW32231.1"/>
    <property type="molecule type" value="Genomic_DNA"/>
</dbReference>
<protein>
    <recommendedName>
        <fullName evidence="1">Sialidase domain-containing protein</fullName>
    </recommendedName>
</protein>
<dbReference type="InterPro" id="IPR036278">
    <property type="entry name" value="Sialidase_sf"/>
</dbReference>
<dbReference type="CDD" id="cd15482">
    <property type="entry name" value="Sialidase_non-viral"/>
    <property type="match status" value="1"/>
</dbReference>
<dbReference type="Pfam" id="PF13088">
    <property type="entry name" value="BNR_2"/>
    <property type="match status" value="1"/>
</dbReference>
<organism evidence="2 3">
    <name type="scientific">Echinicola strongylocentroti</name>
    <dbReference type="NCBI Taxonomy" id="1795355"/>
    <lineage>
        <taxon>Bacteria</taxon>
        <taxon>Pseudomonadati</taxon>
        <taxon>Bacteroidota</taxon>
        <taxon>Cytophagia</taxon>
        <taxon>Cytophagales</taxon>
        <taxon>Cyclobacteriaceae</taxon>
        <taxon>Echinicola</taxon>
    </lineage>
</organism>
<evidence type="ECO:0000259" key="1">
    <source>
        <dbReference type="Pfam" id="PF13088"/>
    </source>
</evidence>
<proteinExistence type="predicted"/>
<reference evidence="2 3" key="1">
    <citation type="submission" date="2018-06" db="EMBL/GenBank/DDBJ databases">
        <title>Echinicola strongylocentroti sp. nov., isolated from a sea urchin Strongylocentrotus intermedius.</title>
        <authorList>
            <person name="Bae S.S."/>
        </authorList>
    </citation>
    <scope>NUCLEOTIDE SEQUENCE [LARGE SCALE GENOMIC DNA]</scope>
    <source>
        <strain evidence="2 3">MEBiC08714</strain>
    </source>
</reference>
<sequence>MKCQIILFCFICLIGTVKAQYKIDLMDEKVIAKAENEEPWGHFQFPTLSISDDEFYVSWSMNEDNISNLGKGKTVRMMSSNEGKSWKPITWDKSKEGVLLPNGCRIKLYTKPSVKLLDSIKEKSIGELKNSYSRRKVRFYYDKDLPPKYQGAYLARNCNGKFQPYKVNIKDPDFIRYEQDGILPFVWWGNIIYDENSQILYAAMSPSYYIEDGTVKPSGVIIYESSDFGISWSKKGVIKYFVDPKKDKVKQAYSISDGFMEPSFLILKDGTFVCVVRSTNGFGNRPLYFTKSIDKGATWSKPKVIAKSGVMPKLVQLENGVIVLSTGRPGIQLYYSSDGGDSWSDKYIVLDDDKGTCGYTGLKSVSNNRFMLVYSDFTRKNSNNLDRKAIVSKTFSLIKEY</sequence>
<dbReference type="Proteomes" id="UP000248688">
    <property type="component" value="Chromosome"/>
</dbReference>
<accession>A0A2Z4IM87</accession>
<evidence type="ECO:0000313" key="3">
    <source>
        <dbReference type="Proteomes" id="UP000248688"/>
    </source>
</evidence>
<dbReference type="SUPFAM" id="SSF50939">
    <property type="entry name" value="Sialidases"/>
    <property type="match status" value="1"/>
</dbReference>
<dbReference type="AlphaFoldDB" id="A0A2Z4IM87"/>
<name>A0A2Z4IM87_9BACT</name>